<keyword evidence="2" id="KW-0325">Glycoprotein</keyword>
<comment type="caution">
    <text evidence="3">The sequence shown here is derived from an EMBL/GenBank/DDBJ whole genome shotgun (WGS) entry which is preliminary data.</text>
</comment>
<evidence type="ECO:0000256" key="2">
    <source>
        <dbReference type="ARBA" id="ARBA00023180"/>
    </source>
</evidence>
<reference evidence="3 4" key="2">
    <citation type="submission" date="2020-07" db="EMBL/GenBank/DDBJ databases">
        <title>Genome assembly of wild tea tree DASZ reveals pedigree and selection history of tea varieties.</title>
        <authorList>
            <person name="Zhang W."/>
        </authorList>
    </citation>
    <scope>NUCLEOTIDE SEQUENCE [LARGE SCALE GENOMIC DNA]</scope>
    <source>
        <strain evidence="4">cv. G240</strain>
        <tissue evidence="3">Leaf</tissue>
    </source>
</reference>
<dbReference type="InterPro" id="IPR036514">
    <property type="entry name" value="SGNH_hydro_sf"/>
</dbReference>
<evidence type="ECO:0000313" key="4">
    <source>
        <dbReference type="Proteomes" id="UP000593564"/>
    </source>
</evidence>
<protein>
    <submittedName>
        <fullName evidence="3">Uncharacterized protein</fullName>
    </submittedName>
</protein>
<sequence length="248" mass="27432">MEISGRLADCRCAFEAIFNFSDSNSDTSGFWAAFPAQSGPYGMTYCNALKINPKTDVHNTKEDNIFHKSEYSYKMYYMLTTKANALRAYNFPSQHLKPAGRATDGRLMIDFLAQALGLPFLSPYLQSIGSNYRHGANFATSASTVLPPKSSLFASRLSPFDLAIQLNQMKHFKVKVDEPQSNGSNNLPQTDIFGKSIFTFYISQNDFTSDLGSLGLSGSKIMLFKVVSQIVATIKVSIFTDLGFVNIV</sequence>
<evidence type="ECO:0000313" key="3">
    <source>
        <dbReference type="EMBL" id="KAF5929884.1"/>
    </source>
</evidence>
<proteinExistence type="inferred from homology"/>
<dbReference type="PANTHER" id="PTHR22835">
    <property type="entry name" value="ZINC FINGER FYVE DOMAIN CONTAINING PROTEIN"/>
    <property type="match status" value="1"/>
</dbReference>
<dbReference type="PANTHER" id="PTHR22835:SF476">
    <property type="entry name" value="OS06G0160200 PROTEIN"/>
    <property type="match status" value="1"/>
</dbReference>
<accession>A0A7J7FSH7</accession>
<organism evidence="3 4">
    <name type="scientific">Camellia sinensis</name>
    <name type="common">Tea plant</name>
    <name type="synonym">Thea sinensis</name>
    <dbReference type="NCBI Taxonomy" id="4442"/>
    <lineage>
        <taxon>Eukaryota</taxon>
        <taxon>Viridiplantae</taxon>
        <taxon>Streptophyta</taxon>
        <taxon>Embryophyta</taxon>
        <taxon>Tracheophyta</taxon>
        <taxon>Spermatophyta</taxon>
        <taxon>Magnoliopsida</taxon>
        <taxon>eudicotyledons</taxon>
        <taxon>Gunneridae</taxon>
        <taxon>Pentapetalae</taxon>
        <taxon>asterids</taxon>
        <taxon>Ericales</taxon>
        <taxon>Theaceae</taxon>
        <taxon>Camellia</taxon>
    </lineage>
</organism>
<dbReference type="GO" id="GO:0016788">
    <property type="term" value="F:hydrolase activity, acting on ester bonds"/>
    <property type="evidence" value="ECO:0007669"/>
    <property type="project" value="InterPro"/>
</dbReference>
<dbReference type="Proteomes" id="UP000593564">
    <property type="component" value="Unassembled WGS sequence"/>
</dbReference>
<gene>
    <name evidence="3" type="ORF">HYC85_000094</name>
</gene>
<dbReference type="EMBL" id="JACBKZ010000725">
    <property type="protein sequence ID" value="KAF5929884.1"/>
    <property type="molecule type" value="Genomic_DNA"/>
</dbReference>
<dbReference type="Pfam" id="PF00657">
    <property type="entry name" value="Lipase_GDSL"/>
    <property type="match status" value="1"/>
</dbReference>
<reference evidence="4" key="1">
    <citation type="journal article" date="2020" name="Nat. Commun.">
        <title>Genome assembly of wild tea tree DASZ reveals pedigree and selection history of tea varieties.</title>
        <authorList>
            <person name="Zhang W."/>
            <person name="Zhang Y."/>
            <person name="Qiu H."/>
            <person name="Guo Y."/>
            <person name="Wan H."/>
            <person name="Zhang X."/>
            <person name="Scossa F."/>
            <person name="Alseekh S."/>
            <person name="Zhang Q."/>
            <person name="Wang P."/>
            <person name="Xu L."/>
            <person name="Schmidt M.H."/>
            <person name="Jia X."/>
            <person name="Li D."/>
            <person name="Zhu A."/>
            <person name="Guo F."/>
            <person name="Chen W."/>
            <person name="Ni D."/>
            <person name="Usadel B."/>
            <person name="Fernie A.R."/>
            <person name="Wen W."/>
        </authorList>
    </citation>
    <scope>NUCLEOTIDE SEQUENCE [LARGE SCALE GENOMIC DNA]</scope>
    <source>
        <strain evidence="4">cv. G240</strain>
    </source>
</reference>
<name>A0A7J7FSH7_CAMSI</name>
<dbReference type="AlphaFoldDB" id="A0A7J7FSH7"/>
<evidence type="ECO:0000256" key="1">
    <source>
        <dbReference type="ARBA" id="ARBA00008668"/>
    </source>
</evidence>
<dbReference type="InterPro" id="IPR001087">
    <property type="entry name" value="GDSL"/>
</dbReference>
<keyword evidence="4" id="KW-1185">Reference proteome</keyword>
<dbReference type="Gene3D" id="3.40.50.1110">
    <property type="entry name" value="SGNH hydrolase"/>
    <property type="match status" value="1"/>
</dbReference>
<comment type="similarity">
    <text evidence="1">Belongs to the 'GDSL' lipolytic enzyme family.</text>
</comment>